<sequence length="123" mass="14458">MGRYLDRNEANTCLNLGKTIEVFLGRIMEDKEVISYLALMKTKDGRVEMQLIDHYDEGNLEYTDIYDFSYVDPDMGFETINFENLEQCTDFIRKRFHLDEIGFVNSGLCQEEYADLIKEEGRT</sequence>
<dbReference type="EMBL" id="SUKA01000002">
    <property type="protein sequence ID" value="TJY66655.1"/>
    <property type="molecule type" value="Genomic_DNA"/>
</dbReference>
<dbReference type="AlphaFoldDB" id="A0A4U0H4P6"/>
<dbReference type="OrthoDB" id="885206at2"/>
<gene>
    <name evidence="1" type="ORF">FAZ19_06980</name>
</gene>
<proteinExistence type="predicted"/>
<reference evidence="1 2" key="1">
    <citation type="submission" date="2019-04" db="EMBL/GenBank/DDBJ databases">
        <title>Sphingobacterium olei sp. nov., isolated from oil-contaminated soil.</title>
        <authorList>
            <person name="Liu B."/>
        </authorList>
    </citation>
    <scope>NUCLEOTIDE SEQUENCE [LARGE SCALE GENOMIC DNA]</scope>
    <source>
        <strain evidence="1 2">Y3L14</strain>
    </source>
</reference>
<evidence type="ECO:0000313" key="2">
    <source>
        <dbReference type="Proteomes" id="UP000309872"/>
    </source>
</evidence>
<protein>
    <submittedName>
        <fullName evidence="1">Uncharacterized protein</fullName>
    </submittedName>
</protein>
<comment type="caution">
    <text evidence="1">The sequence shown here is derived from an EMBL/GenBank/DDBJ whole genome shotgun (WGS) entry which is preliminary data.</text>
</comment>
<evidence type="ECO:0000313" key="1">
    <source>
        <dbReference type="EMBL" id="TJY66655.1"/>
    </source>
</evidence>
<dbReference type="Proteomes" id="UP000309872">
    <property type="component" value="Unassembled WGS sequence"/>
</dbReference>
<name>A0A4U0H4P6_9SPHI</name>
<accession>A0A4U0H4P6</accession>
<dbReference type="RefSeq" id="WP_136820004.1">
    <property type="nucleotide sequence ID" value="NZ_BMJX01000002.1"/>
</dbReference>
<organism evidence="1 2">
    <name type="scientific">Sphingobacterium alkalisoli</name>
    <dbReference type="NCBI Taxonomy" id="1874115"/>
    <lineage>
        <taxon>Bacteria</taxon>
        <taxon>Pseudomonadati</taxon>
        <taxon>Bacteroidota</taxon>
        <taxon>Sphingobacteriia</taxon>
        <taxon>Sphingobacteriales</taxon>
        <taxon>Sphingobacteriaceae</taxon>
        <taxon>Sphingobacterium</taxon>
    </lineage>
</organism>
<keyword evidence="2" id="KW-1185">Reference proteome</keyword>